<feature type="domain" description="Thioredoxin" evidence="11">
    <location>
        <begin position="1"/>
        <end position="104"/>
    </location>
</feature>
<feature type="site" description="Deprotonates C-terminal active site Cys" evidence="9">
    <location>
        <position position="25"/>
    </location>
</feature>
<name>A0A839K367_9FIRM</name>
<evidence type="ECO:0000256" key="8">
    <source>
        <dbReference type="PIRNR" id="PIRNR000077"/>
    </source>
</evidence>
<sequence>MAAIKITKHNFDQEVLNSKEPVLLDFWASWCGPCRMVAPTVEEIADEMEGTAKVGKINIDEESELASKFRIMSIPTLMVVKDGKVSATSVGVKPKKEILRMLEI</sequence>
<keyword evidence="3" id="KW-0813">Transport</keyword>
<dbReference type="InterPro" id="IPR005746">
    <property type="entry name" value="Thioredoxin"/>
</dbReference>
<evidence type="ECO:0000256" key="1">
    <source>
        <dbReference type="ARBA" id="ARBA00008987"/>
    </source>
</evidence>
<evidence type="ECO:0000259" key="11">
    <source>
        <dbReference type="PROSITE" id="PS51352"/>
    </source>
</evidence>
<dbReference type="PROSITE" id="PS00194">
    <property type="entry name" value="THIOREDOXIN_1"/>
    <property type="match status" value="1"/>
</dbReference>
<dbReference type="PANTHER" id="PTHR45663:SF11">
    <property type="entry name" value="GEO12009P1"/>
    <property type="match status" value="1"/>
</dbReference>
<evidence type="ECO:0000313" key="13">
    <source>
        <dbReference type="Proteomes" id="UP000574276"/>
    </source>
</evidence>
<dbReference type="InterPro" id="IPR017937">
    <property type="entry name" value="Thioredoxin_CS"/>
</dbReference>
<feature type="site" description="Contributes to redox potential value" evidence="9">
    <location>
        <position position="33"/>
    </location>
</feature>
<evidence type="ECO:0000256" key="5">
    <source>
        <dbReference type="ARBA" id="ARBA00023157"/>
    </source>
</evidence>
<organism evidence="12 13">
    <name type="scientific">Variimorphobacter saccharofermentans</name>
    <dbReference type="NCBI Taxonomy" id="2755051"/>
    <lineage>
        <taxon>Bacteria</taxon>
        <taxon>Bacillati</taxon>
        <taxon>Bacillota</taxon>
        <taxon>Clostridia</taxon>
        <taxon>Lachnospirales</taxon>
        <taxon>Lachnospiraceae</taxon>
        <taxon>Variimorphobacter</taxon>
    </lineage>
</organism>
<evidence type="ECO:0000256" key="6">
    <source>
        <dbReference type="ARBA" id="ARBA00023284"/>
    </source>
</evidence>
<comment type="caution">
    <text evidence="12">The sequence shown here is derived from an EMBL/GenBank/DDBJ whole genome shotgun (WGS) entry which is preliminary data.</text>
</comment>
<feature type="disulfide bond" description="Redox-active" evidence="10">
    <location>
        <begin position="31"/>
        <end position="34"/>
    </location>
</feature>
<dbReference type="InterPro" id="IPR036249">
    <property type="entry name" value="Thioredoxin-like_sf"/>
</dbReference>
<proteinExistence type="inferred from homology"/>
<keyword evidence="6 10" id="KW-0676">Redox-active center</keyword>
<dbReference type="Gene3D" id="3.40.30.10">
    <property type="entry name" value="Glutaredoxin"/>
    <property type="match status" value="1"/>
</dbReference>
<evidence type="ECO:0000256" key="2">
    <source>
        <dbReference type="ARBA" id="ARBA00020570"/>
    </source>
</evidence>
<dbReference type="RefSeq" id="WP_228353925.1">
    <property type="nucleotide sequence ID" value="NZ_JACEGA010000001.1"/>
</dbReference>
<evidence type="ECO:0000256" key="10">
    <source>
        <dbReference type="PIRSR" id="PIRSR000077-4"/>
    </source>
</evidence>
<dbReference type="InterPro" id="IPR013766">
    <property type="entry name" value="Thioredoxin_domain"/>
</dbReference>
<evidence type="ECO:0000256" key="3">
    <source>
        <dbReference type="ARBA" id="ARBA00022448"/>
    </source>
</evidence>
<dbReference type="Pfam" id="PF00085">
    <property type="entry name" value="Thioredoxin"/>
    <property type="match status" value="1"/>
</dbReference>
<keyword evidence="5 10" id="KW-1015">Disulfide bond</keyword>
<comment type="similarity">
    <text evidence="1 8">Belongs to the thioredoxin family.</text>
</comment>
<accession>A0A839K367</accession>
<evidence type="ECO:0000256" key="7">
    <source>
        <dbReference type="NCBIfam" id="TIGR01068"/>
    </source>
</evidence>
<dbReference type="Proteomes" id="UP000574276">
    <property type="component" value="Unassembled WGS sequence"/>
</dbReference>
<dbReference type="PANTHER" id="PTHR45663">
    <property type="entry name" value="GEO12009P1"/>
    <property type="match status" value="1"/>
</dbReference>
<dbReference type="GO" id="GO:0015035">
    <property type="term" value="F:protein-disulfide reductase activity"/>
    <property type="evidence" value="ECO:0007669"/>
    <property type="project" value="UniProtKB-UniRule"/>
</dbReference>
<dbReference type="NCBIfam" id="TIGR01068">
    <property type="entry name" value="thioredoxin"/>
    <property type="match status" value="1"/>
</dbReference>
<dbReference type="PIRSF" id="PIRSF000077">
    <property type="entry name" value="Thioredoxin"/>
    <property type="match status" value="1"/>
</dbReference>
<dbReference type="PRINTS" id="PR00421">
    <property type="entry name" value="THIOREDOXIN"/>
</dbReference>
<feature type="active site" description="Nucleophile" evidence="9">
    <location>
        <position position="31"/>
    </location>
</feature>
<dbReference type="PROSITE" id="PS51352">
    <property type="entry name" value="THIOREDOXIN_2"/>
    <property type="match status" value="1"/>
</dbReference>
<evidence type="ECO:0000256" key="9">
    <source>
        <dbReference type="PIRSR" id="PIRSR000077-1"/>
    </source>
</evidence>
<dbReference type="AlphaFoldDB" id="A0A839K367"/>
<keyword evidence="4" id="KW-0249">Electron transport</keyword>
<feature type="active site" description="Nucleophile" evidence="9">
    <location>
        <position position="34"/>
    </location>
</feature>
<dbReference type="CDD" id="cd02947">
    <property type="entry name" value="TRX_family"/>
    <property type="match status" value="1"/>
</dbReference>
<dbReference type="GO" id="GO:0005829">
    <property type="term" value="C:cytosol"/>
    <property type="evidence" value="ECO:0007669"/>
    <property type="project" value="TreeGrafter"/>
</dbReference>
<feature type="site" description="Contributes to redox potential value" evidence="9">
    <location>
        <position position="32"/>
    </location>
</feature>
<dbReference type="FunFam" id="3.40.30.10:FF:000001">
    <property type="entry name" value="Thioredoxin"/>
    <property type="match status" value="1"/>
</dbReference>
<dbReference type="EMBL" id="JACEGA010000001">
    <property type="protein sequence ID" value="MBB2184345.1"/>
    <property type="molecule type" value="Genomic_DNA"/>
</dbReference>
<keyword evidence="13" id="KW-1185">Reference proteome</keyword>
<reference evidence="12 13" key="1">
    <citation type="submission" date="2020-07" db="EMBL/GenBank/DDBJ databases">
        <title>Characterization and genome sequencing of isolate MD1, a novel member within the family Lachnospiraceae.</title>
        <authorList>
            <person name="Rettenmaier R."/>
            <person name="Di Bello L."/>
            <person name="Zinser C."/>
            <person name="Scheitz K."/>
            <person name="Liebl W."/>
            <person name="Zverlov V."/>
        </authorList>
    </citation>
    <scope>NUCLEOTIDE SEQUENCE [LARGE SCALE GENOMIC DNA]</scope>
    <source>
        <strain evidence="12 13">MD1</strain>
    </source>
</reference>
<dbReference type="GO" id="GO:0045454">
    <property type="term" value="P:cell redox homeostasis"/>
    <property type="evidence" value="ECO:0007669"/>
    <property type="project" value="TreeGrafter"/>
</dbReference>
<gene>
    <name evidence="12" type="primary">trxA</name>
    <name evidence="12" type="ORF">H0486_15800</name>
</gene>
<evidence type="ECO:0000256" key="4">
    <source>
        <dbReference type="ARBA" id="ARBA00022982"/>
    </source>
</evidence>
<evidence type="ECO:0000313" key="12">
    <source>
        <dbReference type="EMBL" id="MBB2184345.1"/>
    </source>
</evidence>
<protein>
    <recommendedName>
        <fullName evidence="2 7">Thioredoxin</fullName>
    </recommendedName>
</protein>
<dbReference type="SUPFAM" id="SSF52833">
    <property type="entry name" value="Thioredoxin-like"/>
    <property type="match status" value="1"/>
</dbReference>